<evidence type="ECO:0000259" key="9">
    <source>
        <dbReference type="PROSITE" id="PS51212"/>
    </source>
</evidence>
<comment type="similarity">
    <text evidence="7">Belongs to the secreted LysM effector family.</text>
</comment>
<comment type="caution">
    <text evidence="10">The sequence shown here is derived from an EMBL/GenBank/DDBJ whole genome shotgun (WGS) entry which is preliminary data.</text>
</comment>
<keyword evidence="11" id="KW-1185">Reference proteome</keyword>
<keyword evidence="3 8" id="KW-0732">Signal</keyword>
<evidence type="ECO:0000313" key="11">
    <source>
        <dbReference type="Proteomes" id="UP000054821"/>
    </source>
</evidence>
<accession>A0A2P4ZX38</accession>
<feature type="domain" description="WSC" evidence="9">
    <location>
        <begin position="117"/>
        <end position="214"/>
    </location>
</feature>
<sequence length="261" mass="27992">MKPGVALALSCGITLTAASPHPELQWDPDTISTCREWFNNAGSDTCESIRSMFAISPEEFHKWNPSVGVDCKPWRYQSYCILTEEKWASYTSTHTTTSKAKPTTTSSSSTHVPSPTSWNALGCYTDNDAKYPVLGKQVSSNGAALQVKTCEDQCWKASNGTVLYAGVKQGNQCWCGSFVGGQTTWNATECNSPCSGNKQEICGGKDRINIFEPVTTTAISKTTIAVGSRITTVISFAATSSTTAITTSKQSSGAVKNKGMF</sequence>
<proteinExistence type="inferred from homology"/>
<keyword evidence="6" id="KW-0325">Glycoprotein</keyword>
<keyword evidence="5" id="KW-0472">Membrane</keyword>
<evidence type="ECO:0000256" key="2">
    <source>
        <dbReference type="ARBA" id="ARBA00022692"/>
    </source>
</evidence>
<dbReference type="SMART" id="SM00321">
    <property type="entry name" value="WSC"/>
    <property type="match status" value="1"/>
</dbReference>
<keyword evidence="2" id="KW-0812">Transmembrane</keyword>
<evidence type="ECO:0000256" key="6">
    <source>
        <dbReference type="ARBA" id="ARBA00023180"/>
    </source>
</evidence>
<dbReference type="GeneID" id="29980254"/>
<dbReference type="AlphaFoldDB" id="A0A2P4ZX38"/>
<organism evidence="10 11">
    <name type="scientific">Trichoderma gamsii</name>
    <dbReference type="NCBI Taxonomy" id="398673"/>
    <lineage>
        <taxon>Eukaryota</taxon>
        <taxon>Fungi</taxon>
        <taxon>Dikarya</taxon>
        <taxon>Ascomycota</taxon>
        <taxon>Pezizomycotina</taxon>
        <taxon>Sordariomycetes</taxon>
        <taxon>Hypocreomycetidae</taxon>
        <taxon>Hypocreales</taxon>
        <taxon>Hypocreaceae</taxon>
        <taxon>Trichoderma</taxon>
    </lineage>
</organism>
<dbReference type="InterPro" id="IPR036779">
    <property type="entry name" value="LysM_dom_sf"/>
</dbReference>
<protein>
    <submittedName>
        <fullName evidence="10">CFEM domain-containing protein</fullName>
    </submittedName>
</protein>
<dbReference type="GO" id="GO:0005886">
    <property type="term" value="C:plasma membrane"/>
    <property type="evidence" value="ECO:0007669"/>
    <property type="project" value="TreeGrafter"/>
</dbReference>
<dbReference type="PANTHER" id="PTHR24269">
    <property type="entry name" value="KREMEN PROTEIN"/>
    <property type="match status" value="1"/>
</dbReference>
<evidence type="ECO:0000313" key="10">
    <source>
        <dbReference type="EMBL" id="PON28823.1"/>
    </source>
</evidence>
<name>A0A2P4ZX38_9HYPO</name>
<evidence type="ECO:0000256" key="1">
    <source>
        <dbReference type="ARBA" id="ARBA00004167"/>
    </source>
</evidence>
<dbReference type="InterPro" id="IPR051836">
    <property type="entry name" value="Kremen_rcpt"/>
</dbReference>
<evidence type="ECO:0000256" key="7">
    <source>
        <dbReference type="ARBA" id="ARBA00044955"/>
    </source>
</evidence>
<feature type="signal peptide" evidence="8">
    <location>
        <begin position="1"/>
        <end position="18"/>
    </location>
</feature>
<reference evidence="10 11" key="1">
    <citation type="journal article" date="2016" name="Genome Announc.">
        <title>Draft Whole-Genome Sequence of Trichoderma gamsii T6085, a Promising Biocontrol Agent of Fusarium Head Blight on Wheat.</title>
        <authorList>
            <person name="Baroncelli R."/>
            <person name="Zapparata A."/>
            <person name="Piaggeschi G."/>
            <person name="Sarrocco S."/>
            <person name="Vannacci G."/>
        </authorList>
    </citation>
    <scope>NUCLEOTIDE SEQUENCE [LARGE SCALE GENOMIC DNA]</scope>
    <source>
        <strain evidence="10 11">T6085</strain>
    </source>
</reference>
<evidence type="ECO:0000256" key="3">
    <source>
        <dbReference type="ARBA" id="ARBA00022729"/>
    </source>
</evidence>
<dbReference type="Gene3D" id="3.10.350.10">
    <property type="entry name" value="LysM domain"/>
    <property type="match status" value="1"/>
</dbReference>
<dbReference type="InterPro" id="IPR002889">
    <property type="entry name" value="WSC_carb-bd"/>
</dbReference>
<dbReference type="STRING" id="398673.A0A2P4ZX38"/>
<dbReference type="Pfam" id="PF01822">
    <property type="entry name" value="WSC"/>
    <property type="match status" value="1"/>
</dbReference>
<dbReference type="RefSeq" id="XP_018666313.1">
    <property type="nucleotide sequence ID" value="XM_018800171.1"/>
</dbReference>
<evidence type="ECO:0000256" key="5">
    <source>
        <dbReference type="ARBA" id="ARBA00023136"/>
    </source>
</evidence>
<comment type="subcellular location">
    <subcellularLocation>
        <location evidence="1">Membrane</location>
        <topology evidence="1">Single-pass membrane protein</topology>
    </subcellularLocation>
</comment>
<dbReference type="PROSITE" id="PS51212">
    <property type="entry name" value="WSC"/>
    <property type="match status" value="1"/>
</dbReference>
<gene>
    <name evidence="10" type="ORF">TGAM01_v201931</name>
</gene>
<evidence type="ECO:0000256" key="8">
    <source>
        <dbReference type="SAM" id="SignalP"/>
    </source>
</evidence>
<dbReference type="EMBL" id="JPDN02000005">
    <property type="protein sequence ID" value="PON28823.1"/>
    <property type="molecule type" value="Genomic_DNA"/>
</dbReference>
<evidence type="ECO:0000256" key="4">
    <source>
        <dbReference type="ARBA" id="ARBA00022989"/>
    </source>
</evidence>
<keyword evidence="4" id="KW-1133">Transmembrane helix</keyword>
<dbReference type="Proteomes" id="UP000054821">
    <property type="component" value="Unassembled WGS sequence"/>
</dbReference>
<dbReference type="PANTHER" id="PTHR24269:SF16">
    <property type="entry name" value="PROTEIN SLG1"/>
    <property type="match status" value="1"/>
</dbReference>
<feature type="chain" id="PRO_5015171514" evidence="8">
    <location>
        <begin position="19"/>
        <end position="261"/>
    </location>
</feature>